<dbReference type="Pfam" id="PF14464">
    <property type="entry name" value="Prok-JAB"/>
    <property type="match status" value="1"/>
</dbReference>
<sequence>MMRIKIGELNQIRAHSEKVYPEECCGLLLGEITNQGKKVLEIRETENSWNEEEAECFQESGSKRNRFSIAPATMVKVQKEARDRSLEIIGIYHSHPDHQAIPSAFDKAIAWPSYSYIIVSVEKGKVNQILSWTLDEHHQFQTEEILTNCED</sequence>
<keyword evidence="2" id="KW-0479">Metal-binding</keyword>
<dbReference type="InterPro" id="IPR037518">
    <property type="entry name" value="MPN"/>
</dbReference>
<dbReference type="CDD" id="cd08070">
    <property type="entry name" value="MPN_like"/>
    <property type="match status" value="1"/>
</dbReference>
<evidence type="ECO:0000256" key="2">
    <source>
        <dbReference type="ARBA" id="ARBA00022723"/>
    </source>
</evidence>
<evidence type="ECO:0000259" key="6">
    <source>
        <dbReference type="PROSITE" id="PS50249"/>
    </source>
</evidence>
<dbReference type="InterPro" id="IPR000555">
    <property type="entry name" value="JAMM/MPN+_dom"/>
</dbReference>
<dbReference type="GO" id="GO:0008270">
    <property type="term" value="F:zinc ion binding"/>
    <property type="evidence" value="ECO:0007669"/>
    <property type="project" value="TreeGrafter"/>
</dbReference>
<keyword evidence="3" id="KW-0378">Hydrolase</keyword>
<feature type="domain" description="MPN" evidence="6">
    <location>
        <begin position="2"/>
        <end position="145"/>
    </location>
</feature>
<evidence type="ECO:0000256" key="1">
    <source>
        <dbReference type="ARBA" id="ARBA00022670"/>
    </source>
</evidence>
<proteinExistence type="predicted"/>
<dbReference type="Proteomes" id="UP000767446">
    <property type="component" value="Unassembled WGS sequence"/>
</dbReference>
<dbReference type="GO" id="GO:0008235">
    <property type="term" value="F:metalloexopeptidase activity"/>
    <property type="evidence" value="ECO:0007669"/>
    <property type="project" value="TreeGrafter"/>
</dbReference>
<dbReference type="InterPro" id="IPR051929">
    <property type="entry name" value="VirAsm_ModProt"/>
</dbReference>
<dbReference type="PROSITE" id="PS50249">
    <property type="entry name" value="MPN"/>
    <property type="match status" value="1"/>
</dbReference>
<evidence type="ECO:0000256" key="3">
    <source>
        <dbReference type="ARBA" id="ARBA00022801"/>
    </source>
</evidence>
<accession>A0A941GSD1</accession>
<keyword evidence="1" id="KW-0645">Protease</keyword>
<reference evidence="7" key="1">
    <citation type="submission" date="2021-02" db="EMBL/GenBank/DDBJ databases">
        <title>Metagenome analyses of Stigonema ocellatum DSM 106950, Chlorogloea purpurea SAG 13.99 and Gomphosphaeria aponina DSM 107014.</title>
        <authorList>
            <person name="Marter P."/>
            <person name="Huang S."/>
        </authorList>
    </citation>
    <scope>NUCLEOTIDE SEQUENCE</scope>
    <source>
        <strain evidence="7">JP213</strain>
    </source>
</reference>
<dbReference type="FunFam" id="3.40.140.10:FF:000085">
    <property type="entry name" value="Mov34/MPN/PAD-1 family protein"/>
    <property type="match status" value="1"/>
</dbReference>
<evidence type="ECO:0000313" key="7">
    <source>
        <dbReference type="EMBL" id="MBR8828590.1"/>
    </source>
</evidence>
<evidence type="ECO:0000256" key="5">
    <source>
        <dbReference type="ARBA" id="ARBA00023049"/>
    </source>
</evidence>
<keyword evidence="5" id="KW-0482">Metalloprotease</keyword>
<name>A0A941GSD1_9CHRO</name>
<evidence type="ECO:0000313" key="8">
    <source>
        <dbReference type="Proteomes" id="UP000767446"/>
    </source>
</evidence>
<dbReference type="EMBL" id="JADQBC010000077">
    <property type="protein sequence ID" value="MBR8828590.1"/>
    <property type="molecule type" value="Genomic_DNA"/>
</dbReference>
<dbReference type="PANTHER" id="PTHR34858:SF1">
    <property type="entry name" value="CYSO-CYSTEINE PEPTIDASE"/>
    <property type="match status" value="1"/>
</dbReference>
<dbReference type="SUPFAM" id="SSF102712">
    <property type="entry name" value="JAB1/MPN domain"/>
    <property type="match status" value="1"/>
</dbReference>
<dbReference type="SMART" id="SM00232">
    <property type="entry name" value="JAB_MPN"/>
    <property type="match status" value="1"/>
</dbReference>
<comment type="caution">
    <text evidence="7">The sequence shown here is derived from an EMBL/GenBank/DDBJ whole genome shotgun (WGS) entry which is preliminary data.</text>
</comment>
<dbReference type="PANTHER" id="PTHR34858">
    <property type="entry name" value="CYSO-CYSTEINE PEPTIDASE"/>
    <property type="match status" value="1"/>
</dbReference>
<organism evidence="7 8">
    <name type="scientific">Gomphosphaeria aponina SAG 52.96 = DSM 107014</name>
    <dbReference type="NCBI Taxonomy" id="1521640"/>
    <lineage>
        <taxon>Bacteria</taxon>
        <taxon>Bacillati</taxon>
        <taxon>Cyanobacteriota</taxon>
        <taxon>Cyanophyceae</taxon>
        <taxon>Oscillatoriophycideae</taxon>
        <taxon>Chroococcales</taxon>
        <taxon>Gomphosphaeriaceae</taxon>
        <taxon>Gomphosphaeria</taxon>
    </lineage>
</organism>
<gene>
    <name evidence="7" type="ORF">DSM107014_11945</name>
</gene>
<dbReference type="InterPro" id="IPR028090">
    <property type="entry name" value="JAB_dom_prok"/>
</dbReference>
<dbReference type="Gene3D" id="3.40.140.10">
    <property type="entry name" value="Cytidine Deaminase, domain 2"/>
    <property type="match status" value="1"/>
</dbReference>
<evidence type="ECO:0000256" key="4">
    <source>
        <dbReference type="ARBA" id="ARBA00022833"/>
    </source>
</evidence>
<dbReference type="AlphaFoldDB" id="A0A941GSD1"/>
<protein>
    <submittedName>
        <fullName evidence="7">M67 family metallopeptidase</fullName>
    </submittedName>
</protein>
<dbReference type="GO" id="GO:0006508">
    <property type="term" value="P:proteolysis"/>
    <property type="evidence" value="ECO:0007669"/>
    <property type="project" value="UniProtKB-KW"/>
</dbReference>
<keyword evidence="4" id="KW-0862">Zinc</keyword>